<evidence type="ECO:0000256" key="6">
    <source>
        <dbReference type="ARBA" id="ARBA00022801"/>
    </source>
</evidence>
<evidence type="ECO:0000259" key="7">
    <source>
        <dbReference type="PROSITE" id="PS00631"/>
    </source>
</evidence>
<evidence type="ECO:0000313" key="8">
    <source>
        <dbReference type="EMBL" id="CAB4625279.1"/>
    </source>
</evidence>
<proteinExistence type="inferred from homology"/>
<reference evidence="8" key="1">
    <citation type="submission" date="2020-05" db="EMBL/GenBank/DDBJ databases">
        <authorList>
            <person name="Chiriac C."/>
            <person name="Salcher M."/>
            <person name="Ghai R."/>
            <person name="Kavagutti S V."/>
        </authorList>
    </citation>
    <scope>NUCLEOTIDE SEQUENCE</scope>
</reference>
<dbReference type="SUPFAM" id="SSF53187">
    <property type="entry name" value="Zn-dependent exopeptidases"/>
    <property type="match status" value="1"/>
</dbReference>
<dbReference type="NCBIfam" id="NF002073">
    <property type="entry name" value="PRK00913.1-2"/>
    <property type="match status" value="1"/>
</dbReference>
<dbReference type="InterPro" id="IPR011356">
    <property type="entry name" value="Leucine_aapep/pepB"/>
</dbReference>
<evidence type="ECO:0000256" key="5">
    <source>
        <dbReference type="ARBA" id="ARBA00022670"/>
    </source>
</evidence>
<dbReference type="PANTHER" id="PTHR11963:SF23">
    <property type="entry name" value="CYTOSOL AMINOPEPTIDASE"/>
    <property type="match status" value="1"/>
</dbReference>
<dbReference type="GO" id="GO:0030145">
    <property type="term" value="F:manganese ion binding"/>
    <property type="evidence" value="ECO:0007669"/>
    <property type="project" value="InterPro"/>
</dbReference>
<dbReference type="GO" id="GO:0070006">
    <property type="term" value="F:metalloaminopeptidase activity"/>
    <property type="evidence" value="ECO:0007669"/>
    <property type="project" value="InterPro"/>
</dbReference>
<protein>
    <recommendedName>
        <fullName evidence="3">leucyl aminopeptidase</fullName>
        <ecNumber evidence="3">3.4.11.1</ecNumber>
    </recommendedName>
</protein>
<dbReference type="SUPFAM" id="SSF52949">
    <property type="entry name" value="Macro domain-like"/>
    <property type="match status" value="1"/>
</dbReference>
<dbReference type="PROSITE" id="PS00631">
    <property type="entry name" value="CYTOSOL_AP"/>
    <property type="match status" value="1"/>
</dbReference>
<dbReference type="EC" id="3.4.11.1" evidence="3"/>
<feature type="domain" description="Cytosol aminopeptidase" evidence="7">
    <location>
        <begin position="329"/>
        <end position="336"/>
    </location>
</feature>
<dbReference type="InterPro" id="IPR043472">
    <property type="entry name" value="Macro_dom-like"/>
</dbReference>
<keyword evidence="5" id="KW-0645">Protease</keyword>
<dbReference type="Pfam" id="PF02789">
    <property type="entry name" value="Peptidase_M17_N"/>
    <property type="match status" value="1"/>
</dbReference>
<dbReference type="EMBL" id="CAEZVN010000007">
    <property type="protein sequence ID" value="CAB4625279.1"/>
    <property type="molecule type" value="Genomic_DNA"/>
</dbReference>
<dbReference type="CDD" id="cd00433">
    <property type="entry name" value="Peptidase_M17"/>
    <property type="match status" value="1"/>
</dbReference>
<comment type="catalytic activity">
    <reaction evidence="1">
        <text>Release of an N-terminal amino acid, Xaa-|-Yaa-, in which Xaa is preferably Leu, but may be other amino acids including Pro although not Arg or Lys, and Yaa may be Pro. Amino acid amides and methyl esters are also readily hydrolyzed, but rates on arylamides are exceedingly low.</text>
        <dbReference type="EC" id="3.4.11.1"/>
    </reaction>
</comment>
<evidence type="ECO:0000256" key="4">
    <source>
        <dbReference type="ARBA" id="ARBA00022438"/>
    </source>
</evidence>
<keyword evidence="4" id="KW-0031">Aminopeptidase</keyword>
<dbReference type="InterPro" id="IPR008283">
    <property type="entry name" value="Peptidase_M17_N"/>
</dbReference>
<accession>A0A6J6ILN3</accession>
<dbReference type="GO" id="GO:0006508">
    <property type="term" value="P:proteolysis"/>
    <property type="evidence" value="ECO:0007669"/>
    <property type="project" value="UniProtKB-KW"/>
</dbReference>
<gene>
    <name evidence="8" type="ORF">UFOPK2001_00166</name>
</gene>
<dbReference type="HAMAP" id="MF_00181">
    <property type="entry name" value="Cytosol_peptidase_M17"/>
    <property type="match status" value="1"/>
</dbReference>
<evidence type="ECO:0000256" key="2">
    <source>
        <dbReference type="ARBA" id="ARBA00009528"/>
    </source>
</evidence>
<keyword evidence="6" id="KW-0378">Hydrolase</keyword>
<dbReference type="Gene3D" id="3.40.220.10">
    <property type="entry name" value="Leucine Aminopeptidase, subunit E, domain 1"/>
    <property type="match status" value="1"/>
</dbReference>
<name>A0A6J6ILN3_9ZZZZ</name>
<evidence type="ECO:0000256" key="3">
    <source>
        <dbReference type="ARBA" id="ARBA00012565"/>
    </source>
</evidence>
<dbReference type="PANTHER" id="PTHR11963">
    <property type="entry name" value="LEUCINE AMINOPEPTIDASE-RELATED"/>
    <property type="match status" value="1"/>
</dbReference>
<dbReference type="PRINTS" id="PR00481">
    <property type="entry name" value="LAMNOPPTDASE"/>
</dbReference>
<comment type="similarity">
    <text evidence="2">Belongs to the peptidase M17 family.</text>
</comment>
<dbReference type="Gene3D" id="3.40.630.10">
    <property type="entry name" value="Zn peptidases"/>
    <property type="match status" value="1"/>
</dbReference>
<dbReference type="Pfam" id="PF00883">
    <property type="entry name" value="Peptidase_M17"/>
    <property type="match status" value="1"/>
</dbReference>
<dbReference type="GO" id="GO:0005737">
    <property type="term" value="C:cytoplasm"/>
    <property type="evidence" value="ECO:0007669"/>
    <property type="project" value="InterPro"/>
</dbReference>
<organism evidence="8">
    <name type="scientific">freshwater metagenome</name>
    <dbReference type="NCBI Taxonomy" id="449393"/>
    <lineage>
        <taxon>unclassified sequences</taxon>
        <taxon>metagenomes</taxon>
        <taxon>ecological metagenomes</taxon>
    </lineage>
</organism>
<dbReference type="InterPro" id="IPR023042">
    <property type="entry name" value="Peptidase_M17_leu_NH2_pept"/>
</dbReference>
<evidence type="ECO:0000256" key="1">
    <source>
        <dbReference type="ARBA" id="ARBA00000135"/>
    </source>
</evidence>
<dbReference type="InterPro" id="IPR000819">
    <property type="entry name" value="Peptidase_M17_C"/>
</dbReference>
<sequence>MTNIKLSVSAKIPDSKAGIVYVLGVSGRPENLTLLPHRVDTKSLEELDLNALGASSKFESLVRVPGQNGAVFALIGAGHEELDEDSLRELGAAAARKLDGFKEIFFDLPSEDDRDAVCTLEGALLGGYKYGSKDKGKKSKLASITVLSDHSVSKSTVERSRILASSVNQVRELVNTPPNVLYPQSFAKIVADETKDMDVSVTILDEKALRAGNFGGILAVGQGSARPPRMVKIEYSPKKALKHLALVGKGITFDTGGISIKPAASMVGMKYDMTGAATVYQAILAIAALKLPVRVTSYLCLAENMPSGSATRPNDVIKIRNGKTVEVLNTDAEGRLVLADGLSAASELNPDLIIDVATLTGAARVALGERYSAVMGTADAVSAVEAAAFDSGELVWHMPLPAEMRARLDTDVADIANAKIGSTAGGMLLAGVFLKEFVGSSKSGARTQPWAHLDIAGTANNEGAPYGYTPKGATGVVLRTLVSVAEGMSR</sequence>
<dbReference type="AlphaFoldDB" id="A0A6J6ILN3"/>